<dbReference type="Proteomes" id="UP000265703">
    <property type="component" value="Unassembled WGS sequence"/>
</dbReference>
<dbReference type="Gene3D" id="1.25.40.420">
    <property type="match status" value="1"/>
</dbReference>
<evidence type="ECO:0000259" key="2">
    <source>
        <dbReference type="PROSITE" id="PS51886"/>
    </source>
</evidence>
<dbReference type="OrthoDB" id="2370416at2759"/>
<dbReference type="Gene3D" id="3.30.710.10">
    <property type="entry name" value="Potassium Channel Kv1.1, Chain A"/>
    <property type="match status" value="1"/>
</dbReference>
<name>A0A397SQF8_9GLOM</name>
<dbReference type="PROSITE" id="PS51886">
    <property type="entry name" value="TLDC"/>
    <property type="match status" value="1"/>
</dbReference>
<dbReference type="SMART" id="SM00225">
    <property type="entry name" value="BTB"/>
    <property type="match status" value="1"/>
</dbReference>
<evidence type="ECO:0000313" key="4">
    <source>
        <dbReference type="Proteomes" id="UP000265703"/>
    </source>
</evidence>
<comment type="caution">
    <text evidence="3">The sequence shown here is derived from an EMBL/GenBank/DDBJ whole genome shotgun (WGS) entry which is preliminary data.</text>
</comment>
<dbReference type="SUPFAM" id="SSF54695">
    <property type="entry name" value="POZ domain"/>
    <property type="match status" value="1"/>
</dbReference>
<feature type="domain" description="TLDc" evidence="2">
    <location>
        <begin position="290"/>
        <end position="465"/>
    </location>
</feature>
<evidence type="ECO:0008006" key="5">
    <source>
        <dbReference type="Google" id="ProtNLM"/>
    </source>
</evidence>
<dbReference type="EMBL" id="QKYT01000379">
    <property type="protein sequence ID" value="RIA86167.1"/>
    <property type="molecule type" value="Genomic_DNA"/>
</dbReference>
<gene>
    <name evidence="3" type="ORF">C1645_829704</name>
</gene>
<feature type="domain" description="BTB" evidence="1">
    <location>
        <begin position="23"/>
        <end position="96"/>
    </location>
</feature>
<dbReference type="CDD" id="cd18186">
    <property type="entry name" value="BTB_POZ_ZBTB_KLHL-like"/>
    <property type="match status" value="1"/>
</dbReference>
<proteinExistence type="predicted"/>
<dbReference type="InterPro" id="IPR000210">
    <property type="entry name" value="BTB/POZ_dom"/>
</dbReference>
<evidence type="ECO:0000313" key="3">
    <source>
        <dbReference type="EMBL" id="RIA86167.1"/>
    </source>
</evidence>
<organism evidence="3 4">
    <name type="scientific">Glomus cerebriforme</name>
    <dbReference type="NCBI Taxonomy" id="658196"/>
    <lineage>
        <taxon>Eukaryota</taxon>
        <taxon>Fungi</taxon>
        <taxon>Fungi incertae sedis</taxon>
        <taxon>Mucoromycota</taxon>
        <taxon>Glomeromycotina</taxon>
        <taxon>Glomeromycetes</taxon>
        <taxon>Glomerales</taxon>
        <taxon>Glomeraceae</taxon>
        <taxon>Glomus</taxon>
    </lineage>
</organism>
<reference evidence="3 4" key="1">
    <citation type="submission" date="2018-06" db="EMBL/GenBank/DDBJ databases">
        <title>Comparative genomics reveals the genomic features of Rhizophagus irregularis, R. cerebriforme, R. diaphanum and Gigaspora rosea, and their symbiotic lifestyle signature.</title>
        <authorList>
            <person name="Morin E."/>
            <person name="San Clemente H."/>
            <person name="Chen E.C.H."/>
            <person name="De La Providencia I."/>
            <person name="Hainaut M."/>
            <person name="Kuo A."/>
            <person name="Kohler A."/>
            <person name="Murat C."/>
            <person name="Tang N."/>
            <person name="Roy S."/>
            <person name="Loubradou J."/>
            <person name="Henrissat B."/>
            <person name="Grigoriev I.V."/>
            <person name="Corradi N."/>
            <person name="Roux C."/>
            <person name="Martin F.M."/>
        </authorList>
    </citation>
    <scope>NUCLEOTIDE SEQUENCE [LARGE SCALE GENOMIC DNA]</scope>
    <source>
        <strain evidence="3 4">DAOM 227022</strain>
    </source>
</reference>
<dbReference type="AlphaFoldDB" id="A0A397SQF8"/>
<dbReference type="PANTHER" id="PTHR24410">
    <property type="entry name" value="HL07962P-RELATED"/>
    <property type="match status" value="1"/>
</dbReference>
<dbReference type="InterPro" id="IPR006571">
    <property type="entry name" value="TLDc_dom"/>
</dbReference>
<dbReference type="Pfam" id="PF07534">
    <property type="entry name" value="TLD"/>
    <property type="match status" value="1"/>
</dbReference>
<accession>A0A397SQF8</accession>
<dbReference type="InterPro" id="IPR051481">
    <property type="entry name" value="BTB-POZ/Galectin-3-binding"/>
</dbReference>
<dbReference type="PANTHER" id="PTHR24410:SF23">
    <property type="entry name" value="BTB DOMAIN-CONTAINING PROTEIN-RELATED"/>
    <property type="match status" value="1"/>
</dbReference>
<protein>
    <recommendedName>
        <fullName evidence="5">BTB/POZ domain-containing protein</fullName>
    </recommendedName>
</protein>
<dbReference type="Pfam" id="PF07707">
    <property type="entry name" value="BACK"/>
    <property type="match status" value="1"/>
</dbReference>
<dbReference type="Pfam" id="PF00651">
    <property type="entry name" value="BTB"/>
    <property type="match status" value="1"/>
</dbReference>
<evidence type="ECO:0000259" key="1">
    <source>
        <dbReference type="PROSITE" id="PS50097"/>
    </source>
</evidence>
<dbReference type="InterPro" id="IPR011333">
    <property type="entry name" value="SKP1/BTB/POZ_sf"/>
</dbReference>
<keyword evidence="4" id="KW-1185">Reference proteome</keyword>
<dbReference type="InterPro" id="IPR011705">
    <property type="entry name" value="BACK"/>
</dbReference>
<sequence>MISIFHSNLLRDLSLILNDSDDYNVIIQVGENQTMKEFRAHSVILRARSPYFKSALSTNWIMKRDDMILFSKPNISPMIFEMILKYIYTGELDLTNRLYEDIFLLLIASDELLLEELVEYLQDYLIERYQNWIIQNLVLILNKFARYKKLHDYCLDSVCENLQLFITTQNLLSLDKDSLYIILSRDDLQIEEITAWNCLIKWGIENTPDLGNENNDISKWNYEALKNTLNQLIPLIRFVTISPHEFFDKVKPYKNIIPNNIYEEFENFYCNGILPKTIILPPRIGKFDSKIIKPKLANIIINWINNKDYYNIMDPYYKFKLIYRGSRDGINNQSFKDICNGRIASLVLIKVQESNKIFGGYSSIGFNSLGDNYLKTFNLKKYNALGNFIFSFENSQDNQNMKISRVINNSEAILDHCDTAFNFGQGSLSMSEQNLHVNNNSHNYEDYISTDIIYTIEDIETFIIFRQ</sequence>
<dbReference type="SMART" id="SM00875">
    <property type="entry name" value="BACK"/>
    <property type="match status" value="1"/>
</dbReference>
<dbReference type="PROSITE" id="PS50097">
    <property type="entry name" value="BTB"/>
    <property type="match status" value="1"/>
</dbReference>